<organism evidence="5">
    <name type="scientific">Onion yellows phytoplasma OY-W</name>
    <dbReference type="NCBI Taxonomy" id="428984"/>
    <lineage>
        <taxon>Bacteria</taxon>
        <taxon>Bacillati</taxon>
        <taxon>Mycoplasmatota</taxon>
        <taxon>Mollicutes</taxon>
        <taxon>Acholeplasmatales</taxon>
        <taxon>Acholeplasmataceae</taxon>
        <taxon>Candidatus Phytoplasma</taxon>
        <taxon>16SrI (Aster yellows group)</taxon>
    </lineage>
</organism>
<protein>
    <recommendedName>
        <fullName evidence="1">thymidylate synthase</fullName>
        <ecNumber evidence="1">2.1.1.45</ecNumber>
    </recommendedName>
</protein>
<dbReference type="GO" id="GO:0032259">
    <property type="term" value="P:methylation"/>
    <property type="evidence" value="ECO:0007669"/>
    <property type="project" value="UniProtKB-KW"/>
</dbReference>
<dbReference type="PANTHER" id="PTHR11548:SF1">
    <property type="entry name" value="THYMIDYLATE SYNTHASE 1"/>
    <property type="match status" value="1"/>
</dbReference>
<sequence>MILNSWNPPLLNQMALPPCHVLIQFYVHQGKLSLQLYQRSGDVFWEYLLISLLILYYL</sequence>
<dbReference type="PANTHER" id="PTHR11548">
    <property type="entry name" value="THYMIDYLATE SYNTHASE 1"/>
    <property type="match status" value="1"/>
</dbReference>
<proteinExistence type="predicted"/>
<keyword evidence="2" id="KW-0489">Methyltransferase</keyword>
<dbReference type="SUPFAM" id="SSF55831">
    <property type="entry name" value="Thymidylate synthase/dCMP hydroxymethylase"/>
    <property type="match status" value="1"/>
</dbReference>
<dbReference type="InterPro" id="IPR023451">
    <property type="entry name" value="Thymidate_synth/dCMP_Mease_dom"/>
</dbReference>
<dbReference type="InterPro" id="IPR036926">
    <property type="entry name" value="Thymidate_synth/dCMP_Mease_sf"/>
</dbReference>
<evidence type="ECO:0000256" key="2">
    <source>
        <dbReference type="ARBA" id="ARBA00022603"/>
    </source>
</evidence>
<feature type="domain" description="Thymidylate synthase/dCMP hydroxymethylase" evidence="4">
    <location>
        <begin position="1"/>
        <end position="44"/>
    </location>
</feature>
<dbReference type="GO" id="GO:0004799">
    <property type="term" value="F:thymidylate synthase activity"/>
    <property type="evidence" value="ECO:0007669"/>
    <property type="project" value="UniProtKB-EC"/>
</dbReference>
<dbReference type="InterPro" id="IPR045097">
    <property type="entry name" value="Thymidate_synth/dCMP_Mease"/>
</dbReference>
<dbReference type="Gene3D" id="3.30.572.10">
    <property type="entry name" value="Thymidylate synthase/dCMP hydroxymethylase domain"/>
    <property type="match status" value="1"/>
</dbReference>
<dbReference type="EC" id="2.1.1.45" evidence="1"/>
<keyword evidence="3" id="KW-0808">Transferase</keyword>
<evidence type="ECO:0000259" key="4">
    <source>
        <dbReference type="Pfam" id="PF00303"/>
    </source>
</evidence>
<dbReference type="InterPro" id="IPR000398">
    <property type="entry name" value="Thymidylate_synthase"/>
</dbReference>
<evidence type="ECO:0000313" key="5">
    <source>
        <dbReference type="EMBL" id="BAF73567.1"/>
    </source>
</evidence>
<evidence type="ECO:0000256" key="1">
    <source>
        <dbReference type="ARBA" id="ARBA00011947"/>
    </source>
</evidence>
<dbReference type="Pfam" id="PF00303">
    <property type="entry name" value="Thymidylat_synt"/>
    <property type="match status" value="1"/>
</dbReference>
<evidence type="ECO:0000256" key="3">
    <source>
        <dbReference type="ARBA" id="ARBA00022679"/>
    </source>
</evidence>
<dbReference type="AlphaFoldDB" id="A6QKT1"/>
<dbReference type="GO" id="GO:0005829">
    <property type="term" value="C:cytosol"/>
    <property type="evidence" value="ECO:0007669"/>
    <property type="project" value="TreeGrafter"/>
</dbReference>
<dbReference type="PRINTS" id="PR00108">
    <property type="entry name" value="THYMDSNTHASE"/>
</dbReference>
<accession>A6QKT1</accession>
<reference evidence="5" key="1">
    <citation type="journal article" date="2007" name="Mol. Plant Pathol.">
        <title>Presence of two glycolytic gene clusters in a severe pathogenic line of Candidatus Phytoplasma asteris.</title>
        <authorList>
            <person name="Oshima K."/>
            <person name="Kakizawa S."/>
            <person name="Arashida R."/>
            <person name="Ishii Y."/>
            <person name="Hoshi A."/>
            <person name="Hayashi Y."/>
            <person name="Kagiwada S."/>
            <person name="Namba S."/>
        </authorList>
    </citation>
    <scope>NUCLEOTIDE SEQUENCE</scope>
    <source>
        <strain evidence="5">Onion yellows</strain>
    </source>
</reference>
<dbReference type="EMBL" id="AP009356">
    <property type="protein sequence ID" value="BAF73567.1"/>
    <property type="molecule type" value="Genomic_DNA"/>
</dbReference>
<dbReference type="GO" id="GO:0006231">
    <property type="term" value="P:dTMP biosynthetic process"/>
    <property type="evidence" value="ECO:0007669"/>
    <property type="project" value="InterPro"/>
</dbReference>
<name>A6QKT1_ONYPH</name>